<name>A0AAV4QM47_CAEEX</name>
<sequence>MSLEEELSMSQIKQEASNLYNKLREVEEKRDALVLEEKTKGTPAQERESLVLQ</sequence>
<feature type="non-terminal residue" evidence="2">
    <location>
        <position position="53"/>
    </location>
</feature>
<keyword evidence="1" id="KW-0175">Coiled coil</keyword>
<feature type="coiled-coil region" evidence="1">
    <location>
        <begin position="9"/>
        <end position="36"/>
    </location>
</feature>
<accession>A0AAV4QM47</accession>
<comment type="caution">
    <text evidence="2">The sequence shown here is derived from an EMBL/GenBank/DDBJ whole genome shotgun (WGS) entry which is preliminary data.</text>
</comment>
<dbReference type="Proteomes" id="UP001054945">
    <property type="component" value="Unassembled WGS sequence"/>
</dbReference>
<evidence type="ECO:0000256" key="1">
    <source>
        <dbReference type="SAM" id="Coils"/>
    </source>
</evidence>
<dbReference type="EMBL" id="BPLR01006535">
    <property type="protein sequence ID" value="GIY10500.1"/>
    <property type="molecule type" value="Genomic_DNA"/>
</dbReference>
<reference evidence="2 3" key="1">
    <citation type="submission" date="2021-06" db="EMBL/GenBank/DDBJ databases">
        <title>Caerostris extrusa draft genome.</title>
        <authorList>
            <person name="Kono N."/>
            <person name="Arakawa K."/>
        </authorList>
    </citation>
    <scope>NUCLEOTIDE SEQUENCE [LARGE SCALE GENOMIC DNA]</scope>
</reference>
<gene>
    <name evidence="2" type="ORF">CEXT_198161</name>
</gene>
<dbReference type="AlphaFoldDB" id="A0AAV4QM47"/>
<evidence type="ECO:0000313" key="2">
    <source>
        <dbReference type="EMBL" id="GIY10500.1"/>
    </source>
</evidence>
<organism evidence="2 3">
    <name type="scientific">Caerostris extrusa</name>
    <name type="common">Bark spider</name>
    <name type="synonym">Caerostris bankana</name>
    <dbReference type="NCBI Taxonomy" id="172846"/>
    <lineage>
        <taxon>Eukaryota</taxon>
        <taxon>Metazoa</taxon>
        <taxon>Ecdysozoa</taxon>
        <taxon>Arthropoda</taxon>
        <taxon>Chelicerata</taxon>
        <taxon>Arachnida</taxon>
        <taxon>Araneae</taxon>
        <taxon>Araneomorphae</taxon>
        <taxon>Entelegynae</taxon>
        <taxon>Araneoidea</taxon>
        <taxon>Araneidae</taxon>
        <taxon>Caerostris</taxon>
    </lineage>
</organism>
<evidence type="ECO:0000313" key="3">
    <source>
        <dbReference type="Proteomes" id="UP001054945"/>
    </source>
</evidence>
<protein>
    <submittedName>
        <fullName evidence="2">Uncharacterized protein</fullName>
    </submittedName>
</protein>
<keyword evidence="3" id="KW-1185">Reference proteome</keyword>
<proteinExistence type="predicted"/>